<protein>
    <recommendedName>
        <fullName evidence="3">Reverse transcriptase domain-containing protein</fullName>
    </recommendedName>
</protein>
<dbReference type="GeneID" id="130471454"/>
<dbReference type="RefSeq" id="XP_056697570.1">
    <property type="nucleotide sequence ID" value="XM_056841592.1"/>
</dbReference>
<reference evidence="2" key="2">
    <citation type="submission" date="2025-08" db="UniProtKB">
        <authorList>
            <consortium name="RefSeq"/>
        </authorList>
    </citation>
    <scope>IDENTIFICATION</scope>
    <source>
        <tissue evidence="2">Leaf</tissue>
    </source>
</reference>
<dbReference type="Proteomes" id="UP000813463">
    <property type="component" value="Chromosome 4"/>
</dbReference>
<keyword evidence="1" id="KW-1185">Reference proteome</keyword>
<gene>
    <name evidence="2" type="primary">LOC130471454</name>
</gene>
<proteinExistence type="predicted"/>
<accession>A0ABM3RPM1</accession>
<name>A0ABM3RPM1_SPIOL</name>
<sequence>MKITHLMFADDLLLFYRGDSISIGLLYASFLKFSKASSLEVNLDNSCIYLSGVTEVARKNRLEIYTCKLDLYPSEKMVQRTRNWSSKQLSYVGRLKLVKVVHLSIQNYWSQIFLLPKNIMKEVEKNCKLYLWTGSTEQSEKALVAWSNMCLPKSVRGWKLIVLPNWNKAEICNLLGAVSLKEDDLHILYRVFTSVPR</sequence>
<dbReference type="PANTHER" id="PTHR33116">
    <property type="entry name" value="REVERSE TRANSCRIPTASE ZINC-BINDING DOMAIN-CONTAINING PROTEIN-RELATED-RELATED"/>
    <property type="match status" value="1"/>
</dbReference>
<evidence type="ECO:0008006" key="3">
    <source>
        <dbReference type="Google" id="ProtNLM"/>
    </source>
</evidence>
<evidence type="ECO:0000313" key="1">
    <source>
        <dbReference type="Proteomes" id="UP000813463"/>
    </source>
</evidence>
<evidence type="ECO:0000313" key="2">
    <source>
        <dbReference type="RefSeq" id="XP_056697570.1"/>
    </source>
</evidence>
<dbReference type="PANTHER" id="PTHR33116:SF84">
    <property type="entry name" value="RNA-DIRECTED DNA POLYMERASE"/>
    <property type="match status" value="1"/>
</dbReference>
<reference evidence="1" key="1">
    <citation type="journal article" date="2021" name="Nat. Commun.">
        <title>Genomic analyses provide insights into spinach domestication and the genetic basis of agronomic traits.</title>
        <authorList>
            <person name="Cai X."/>
            <person name="Sun X."/>
            <person name="Xu C."/>
            <person name="Sun H."/>
            <person name="Wang X."/>
            <person name="Ge C."/>
            <person name="Zhang Z."/>
            <person name="Wang Q."/>
            <person name="Fei Z."/>
            <person name="Jiao C."/>
            <person name="Wang Q."/>
        </authorList>
    </citation>
    <scope>NUCLEOTIDE SEQUENCE [LARGE SCALE GENOMIC DNA]</scope>
    <source>
        <strain evidence="1">cv. Varoflay</strain>
    </source>
</reference>
<organism evidence="1 2">
    <name type="scientific">Spinacia oleracea</name>
    <name type="common">Spinach</name>
    <dbReference type="NCBI Taxonomy" id="3562"/>
    <lineage>
        <taxon>Eukaryota</taxon>
        <taxon>Viridiplantae</taxon>
        <taxon>Streptophyta</taxon>
        <taxon>Embryophyta</taxon>
        <taxon>Tracheophyta</taxon>
        <taxon>Spermatophyta</taxon>
        <taxon>Magnoliopsida</taxon>
        <taxon>eudicotyledons</taxon>
        <taxon>Gunneridae</taxon>
        <taxon>Pentapetalae</taxon>
        <taxon>Caryophyllales</taxon>
        <taxon>Chenopodiaceae</taxon>
        <taxon>Chenopodioideae</taxon>
        <taxon>Anserineae</taxon>
        <taxon>Spinacia</taxon>
    </lineage>
</organism>